<protein>
    <recommendedName>
        <fullName evidence="2">Aldehyde dehydrogenase domain-containing protein</fullName>
    </recommendedName>
</protein>
<dbReference type="AlphaFoldDB" id="A0A7S3JZA2"/>
<dbReference type="InterPro" id="IPR016163">
    <property type="entry name" value="Ald_DH_C"/>
</dbReference>
<dbReference type="EMBL" id="HBIJ01015678">
    <property type="protein sequence ID" value="CAE0369693.1"/>
    <property type="molecule type" value="Transcribed_RNA"/>
</dbReference>
<evidence type="ECO:0008006" key="2">
    <source>
        <dbReference type="Google" id="ProtNLM"/>
    </source>
</evidence>
<dbReference type="GO" id="GO:0016620">
    <property type="term" value="F:oxidoreductase activity, acting on the aldehyde or oxo group of donors, NAD or NADP as acceptor"/>
    <property type="evidence" value="ECO:0007669"/>
    <property type="project" value="InterPro"/>
</dbReference>
<dbReference type="InterPro" id="IPR016162">
    <property type="entry name" value="Ald_DH_N"/>
</dbReference>
<gene>
    <name evidence="1" type="ORF">ALAG00032_LOCUS10457</name>
</gene>
<organism evidence="1">
    <name type="scientific">Aureoumbra lagunensis</name>
    <dbReference type="NCBI Taxonomy" id="44058"/>
    <lineage>
        <taxon>Eukaryota</taxon>
        <taxon>Sar</taxon>
        <taxon>Stramenopiles</taxon>
        <taxon>Ochrophyta</taxon>
        <taxon>Pelagophyceae</taxon>
        <taxon>Pelagomonadales</taxon>
        <taxon>Aureoumbra</taxon>
    </lineage>
</organism>
<proteinExistence type="predicted"/>
<dbReference type="Gene3D" id="3.40.605.10">
    <property type="entry name" value="Aldehyde Dehydrogenase, Chain A, domain 1"/>
    <property type="match status" value="1"/>
</dbReference>
<dbReference type="Gene3D" id="3.40.309.10">
    <property type="entry name" value="Aldehyde Dehydrogenase, Chain A, domain 2"/>
    <property type="match status" value="1"/>
</dbReference>
<evidence type="ECO:0000313" key="1">
    <source>
        <dbReference type="EMBL" id="CAE0369693.1"/>
    </source>
</evidence>
<name>A0A7S3JZA2_9STRA</name>
<sequence>MNCRAQALLVRRSGRKLEKRWYQIASSTYANALEPSVGPKATDNLRAKAVKLARNKEEIHRIWYKEPICTLSSCLPLQEDIMSNEKLVETVDAMGKKNGLARLSNFETVEMCAKSAKEATNKFDYTHDVKDIIRKIESLLFDPNGELAAQLVANQALDFYKQDGITEIEEALQASAVERRLNDILLDDEKKNIISIDRRPAIVLSVANFSNFLDLSRKVLRNLEAGIPVVCFHRNSNSSQHVFRWAKLLADLILIHTQNESKIRSLFYFLSCDLEVQQRLLFQVLGDCPVYLTGSRSTARSVKQVARRLFASCGGPNTMILCADKALESSSFAIACRESAFIEQSGQCTALRHVIAPGANNDTLQQWLLEPPGCDHLLITTSAIDALENGQFSALLPEAPRFSQDKSAPGAPALREILKEDGYVIAGEQAEHLSLGIRDAEDRVAWRIKHRSSPEPDEAFTEHWRRVVLDVSAPPSRAGLMDERNQECIAAWLLAQQPISVCINKAAVVDAEALEFARRIWERTACVVFTIGDVLIPATTAQARPQDGEIFGELVPRNLLDTHTVAPVFVPSATPSYAASHTAENLAALADDFLNQNFRGGSSPPPGVAAIVRACKSIQMQGYCLAVWNYLQDAAVGPRRGISGSSRDILWGLQRPPIGKLGSTWLRVSANDSFDACAPVLTAFTATNAAAQLRISVHPHSSAMTKIKQTLGDALLDSTFARNLTEAHFENEVIKQKPWNVVRAADFSSGTQATTANVHSFGLVSHFITRLFPFGHVKSTRPDDPSFRRAFAESPKWLRAAIRPPPHTK</sequence>
<accession>A0A7S3JZA2</accession>
<reference evidence="1" key="1">
    <citation type="submission" date="2021-01" db="EMBL/GenBank/DDBJ databases">
        <authorList>
            <person name="Corre E."/>
            <person name="Pelletier E."/>
            <person name="Niang G."/>
            <person name="Scheremetjew M."/>
            <person name="Finn R."/>
            <person name="Kale V."/>
            <person name="Holt S."/>
            <person name="Cochrane G."/>
            <person name="Meng A."/>
            <person name="Brown T."/>
            <person name="Cohen L."/>
        </authorList>
    </citation>
    <scope>NUCLEOTIDE SEQUENCE</scope>
    <source>
        <strain evidence="1">CCMP1510</strain>
    </source>
</reference>